<dbReference type="InterPro" id="IPR033308">
    <property type="entry name" value="PGAP5/Cdc1/Ted1"/>
</dbReference>
<comment type="subcellular location">
    <subcellularLocation>
        <location evidence="1">Membrane</location>
        <topology evidence="1">Multi-pass membrane protein</topology>
    </subcellularLocation>
</comment>
<dbReference type="PANTHER" id="PTHR13315:SF4">
    <property type="entry name" value="METALLOPHOSPHOESTERASE, ISOFORM E"/>
    <property type="match status" value="1"/>
</dbReference>
<keyword evidence="3 5" id="KW-1133">Transmembrane helix</keyword>
<dbReference type="AlphaFoldDB" id="A0A814A037"/>
<dbReference type="SUPFAM" id="SSF56300">
    <property type="entry name" value="Metallo-dependent phosphatases"/>
    <property type="match status" value="1"/>
</dbReference>
<accession>A0A814A037</accession>
<evidence type="ECO:0000256" key="4">
    <source>
        <dbReference type="ARBA" id="ARBA00023136"/>
    </source>
</evidence>
<comment type="caution">
    <text evidence="7">The sequence shown here is derived from an EMBL/GenBank/DDBJ whole genome shotgun (WGS) entry which is preliminary data.</text>
</comment>
<evidence type="ECO:0000313" key="8">
    <source>
        <dbReference type="Proteomes" id="UP000663879"/>
    </source>
</evidence>
<dbReference type="GO" id="GO:0016787">
    <property type="term" value="F:hydrolase activity"/>
    <property type="evidence" value="ECO:0007669"/>
    <property type="project" value="InterPro"/>
</dbReference>
<keyword evidence="4 5" id="KW-0472">Membrane</keyword>
<dbReference type="EMBL" id="CAJNOC010001994">
    <property type="protein sequence ID" value="CAF0905719.1"/>
    <property type="molecule type" value="Genomic_DNA"/>
</dbReference>
<organism evidence="7 8">
    <name type="scientific">Brachionus calyciflorus</name>
    <dbReference type="NCBI Taxonomy" id="104777"/>
    <lineage>
        <taxon>Eukaryota</taxon>
        <taxon>Metazoa</taxon>
        <taxon>Spiralia</taxon>
        <taxon>Gnathifera</taxon>
        <taxon>Rotifera</taxon>
        <taxon>Eurotatoria</taxon>
        <taxon>Monogononta</taxon>
        <taxon>Pseudotrocha</taxon>
        <taxon>Ploima</taxon>
        <taxon>Brachionidae</taxon>
        <taxon>Brachionus</taxon>
    </lineage>
</organism>
<evidence type="ECO:0000256" key="2">
    <source>
        <dbReference type="ARBA" id="ARBA00022692"/>
    </source>
</evidence>
<sequence>MKNLKLNKSKLILISALFLIFYNEILVYWLAYLKWPQLDDKNLIFYKNGSKIANINDRPVRLLLVADPQLIGENDEPWYLSWLAQWDCDRYLKSGFNYANSYTKPDATIYLGDLFDEGLKSSDEQVERYYQRFKSIYQFDKMLEIYNTKQIFISGDNDIGGEYQGDRNTQLVERFEKYFGPNVDLINFNSFINFLKLDLDYVSSFYDGSKREYVRDLIKLNQNDKYTIILNHISILRGDRDELIYLSKDTKAGLIIKGDSHLFEIIKYSFETHRSVEYINWQRNPSNLYKMNLERDTSRDVKYIYELSIPTCSYRMGVPNMGYGVLTLYPNGNAIVSILWLPSRFFSIKLYIIYIFFVAILLPFFSYCFKKSFFKTNNVIIYNKRA</sequence>
<feature type="transmembrane region" description="Helical" evidence="5">
    <location>
        <begin position="12"/>
        <end position="33"/>
    </location>
</feature>
<dbReference type="InterPro" id="IPR029052">
    <property type="entry name" value="Metallo-depent_PP-like"/>
</dbReference>
<dbReference type="GO" id="GO:0006506">
    <property type="term" value="P:GPI anchor biosynthetic process"/>
    <property type="evidence" value="ECO:0007669"/>
    <property type="project" value="InterPro"/>
</dbReference>
<evidence type="ECO:0000259" key="6">
    <source>
        <dbReference type="Pfam" id="PF00149"/>
    </source>
</evidence>
<dbReference type="OrthoDB" id="5977743at2759"/>
<evidence type="ECO:0000256" key="5">
    <source>
        <dbReference type="SAM" id="Phobius"/>
    </source>
</evidence>
<evidence type="ECO:0000256" key="3">
    <source>
        <dbReference type="ARBA" id="ARBA00022989"/>
    </source>
</evidence>
<keyword evidence="2 5" id="KW-0812">Transmembrane</keyword>
<dbReference type="GO" id="GO:0005783">
    <property type="term" value="C:endoplasmic reticulum"/>
    <property type="evidence" value="ECO:0007669"/>
    <property type="project" value="TreeGrafter"/>
</dbReference>
<proteinExistence type="predicted"/>
<protein>
    <recommendedName>
        <fullName evidence="6">Calcineurin-like phosphoesterase domain-containing protein</fullName>
    </recommendedName>
</protein>
<dbReference type="Gene3D" id="3.60.21.10">
    <property type="match status" value="1"/>
</dbReference>
<name>A0A814A037_9BILA</name>
<dbReference type="InterPro" id="IPR004843">
    <property type="entry name" value="Calcineurin-like_PHP"/>
</dbReference>
<dbReference type="PANTHER" id="PTHR13315">
    <property type="entry name" value="METALLO PHOSPHOESTERASE RELATED"/>
    <property type="match status" value="1"/>
</dbReference>
<gene>
    <name evidence="7" type="ORF">OXX778_LOCUS11634</name>
</gene>
<evidence type="ECO:0000256" key="1">
    <source>
        <dbReference type="ARBA" id="ARBA00004141"/>
    </source>
</evidence>
<feature type="transmembrane region" description="Helical" evidence="5">
    <location>
        <begin position="348"/>
        <end position="369"/>
    </location>
</feature>
<evidence type="ECO:0000313" key="7">
    <source>
        <dbReference type="EMBL" id="CAF0905719.1"/>
    </source>
</evidence>
<dbReference type="GO" id="GO:0016020">
    <property type="term" value="C:membrane"/>
    <property type="evidence" value="ECO:0007669"/>
    <property type="project" value="UniProtKB-SubCell"/>
</dbReference>
<dbReference type="Proteomes" id="UP000663879">
    <property type="component" value="Unassembled WGS sequence"/>
</dbReference>
<feature type="domain" description="Calcineurin-like phosphoesterase" evidence="6">
    <location>
        <begin position="61"/>
        <end position="261"/>
    </location>
</feature>
<keyword evidence="8" id="KW-1185">Reference proteome</keyword>
<reference evidence="7" key="1">
    <citation type="submission" date="2021-02" db="EMBL/GenBank/DDBJ databases">
        <authorList>
            <person name="Nowell W R."/>
        </authorList>
    </citation>
    <scope>NUCLEOTIDE SEQUENCE</scope>
    <source>
        <strain evidence="7">Ploen Becks lab</strain>
    </source>
</reference>
<dbReference type="Pfam" id="PF00149">
    <property type="entry name" value="Metallophos"/>
    <property type="match status" value="1"/>
</dbReference>